<feature type="compositionally biased region" description="Polar residues" evidence="1">
    <location>
        <begin position="14"/>
        <end position="25"/>
    </location>
</feature>
<feature type="region of interest" description="Disordered" evidence="1">
    <location>
        <begin position="1"/>
        <end position="25"/>
    </location>
</feature>
<reference evidence="2" key="1">
    <citation type="submission" date="2018-02" db="EMBL/GenBank/DDBJ databases">
        <title>Rhizophora mucronata_Transcriptome.</title>
        <authorList>
            <person name="Meera S.P."/>
            <person name="Sreeshan A."/>
            <person name="Augustine A."/>
        </authorList>
    </citation>
    <scope>NUCLEOTIDE SEQUENCE</scope>
    <source>
        <tissue evidence="2">Leaf</tissue>
    </source>
</reference>
<sequence length="25" mass="2818">MSTQSDHCPHLNPAKNQYFTSPQSV</sequence>
<evidence type="ECO:0000256" key="1">
    <source>
        <dbReference type="SAM" id="MobiDB-lite"/>
    </source>
</evidence>
<proteinExistence type="predicted"/>
<name>A0A2P2PPB9_RHIMU</name>
<organism evidence="2">
    <name type="scientific">Rhizophora mucronata</name>
    <name type="common">Asiatic mangrove</name>
    <dbReference type="NCBI Taxonomy" id="61149"/>
    <lineage>
        <taxon>Eukaryota</taxon>
        <taxon>Viridiplantae</taxon>
        <taxon>Streptophyta</taxon>
        <taxon>Embryophyta</taxon>
        <taxon>Tracheophyta</taxon>
        <taxon>Spermatophyta</taxon>
        <taxon>Magnoliopsida</taxon>
        <taxon>eudicotyledons</taxon>
        <taxon>Gunneridae</taxon>
        <taxon>Pentapetalae</taxon>
        <taxon>rosids</taxon>
        <taxon>fabids</taxon>
        <taxon>Malpighiales</taxon>
        <taxon>Rhizophoraceae</taxon>
        <taxon>Rhizophora</taxon>
    </lineage>
</organism>
<accession>A0A2P2PPB9</accession>
<protein>
    <submittedName>
        <fullName evidence="2">Uncharacterized protein</fullName>
    </submittedName>
</protein>
<evidence type="ECO:0000313" key="2">
    <source>
        <dbReference type="EMBL" id="MBX56534.1"/>
    </source>
</evidence>
<dbReference type="EMBL" id="GGEC01076050">
    <property type="protein sequence ID" value="MBX56534.1"/>
    <property type="molecule type" value="Transcribed_RNA"/>
</dbReference>
<dbReference type="AlphaFoldDB" id="A0A2P2PPB9"/>